<evidence type="ECO:0000313" key="3">
    <source>
        <dbReference type="EMBL" id="MXY32593.1"/>
    </source>
</evidence>
<dbReference type="AlphaFoldDB" id="A0A6B0XXQ9"/>
<keyword evidence="2" id="KW-0732">Signal</keyword>
<name>A0A6B0XXQ9_9RHOB</name>
<dbReference type="EMBL" id="VXRY01000022">
    <property type="protein sequence ID" value="MXY32593.1"/>
    <property type="molecule type" value="Genomic_DNA"/>
</dbReference>
<accession>A0A6B0XXQ9</accession>
<sequence length="82" mass="8728">MPFSRTARSAWLPRARIAVAAALSGAGMSTAHDMPAGGDLVRHRTMKSGEVPGESGLHLRPIQAPRPKRPARGGHRIRAELA</sequence>
<protein>
    <submittedName>
        <fullName evidence="3">Uncharacterized protein</fullName>
    </submittedName>
</protein>
<organism evidence="3">
    <name type="scientific">Boseongicola sp. SB0664_bin_43</name>
    <dbReference type="NCBI Taxonomy" id="2604844"/>
    <lineage>
        <taxon>Bacteria</taxon>
        <taxon>Pseudomonadati</taxon>
        <taxon>Pseudomonadota</taxon>
        <taxon>Alphaproteobacteria</taxon>
        <taxon>Rhodobacterales</taxon>
        <taxon>Paracoccaceae</taxon>
        <taxon>Boseongicola</taxon>
    </lineage>
</organism>
<feature type="compositionally biased region" description="Basic residues" evidence="1">
    <location>
        <begin position="66"/>
        <end position="76"/>
    </location>
</feature>
<feature type="region of interest" description="Disordered" evidence="1">
    <location>
        <begin position="48"/>
        <end position="82"/>
    </location>
</feature>
<reference evidence="3" key="1">
    <citation type="submission" date="2019-09" db="EMBL/GenBank/DDBJ databases">
        <title>Characterisation of the sponge microbiome using genome-centric metagenomics.</title>
        <authorList>
            <person name="Engelberts J.P."/>
            <person name="Robbins S.J."/>
            <person name="De Goeij J.M."/>
            <person name="Aranda M."/>
            <person name="Bell S.C."/>
            <person name="Webster N.S."/>
        </authorList>
    </citation>
    <scope>NUCLEOTIDE SEQUENCE</scope>
    <source>
        <strain evidence="3">SB0664_bin_43</strain>
    </source>
</reference>
<feature type="signal peptide" evidence="2">
    <location>
        <begin position="1"/>
        <end position="31"/>
    </location>
</feature>
<feature type="chain" id="PRO_5025658316" evidence="2">
    <location>
        <begin position="32"/>
        <end position="82"/>
    </location>
</feature>
<proteinExistence type="predicted"/>
<evidence type="ECO:0000256" key="2">
    <source>
        <dbReference type="SAM" id="SignalP"/>
    </source>
</evidence>
<gene>
    <name evidence="3" type="ORF">F4Y60_00565</name>
</gene>
<comment type="caution">
    <text evidence="3">The sequence shown here is derived from an EMBL/GenBank/DDBJ whole genome shotgun (WGS) entry which is preliminary data.</text>
</comment>
<evidence type="ECO:0000256" key="1">
    <source>
        <dbReference type="SAM" id="MobiDB-lite"/>
    </source>
</evidence>